<dbReference type="AlphaFoldDB" id="A0A286H1B7"/>
<organism evidence="1 2">
    <name type="scientific">Caenispirillum bisanense</name>
    <dbReference type="NCBI Taxonomy" id="414052"/>
    <lineage>
        <taxon>Bacteria</taxon>
        <taxon>Pseudomonadati</taxon>
        <taxon>Pseudomonadota</taxon>
        <taxon>Alphaproteobacteria</taxon>
        <taxon>Rhodospirillales</taxon>
        <taxon>Novispirillaceae</taxon>
        <taxon>Caenispirillum</taxon>
    </lineage>
</organism>
<gene>
    <name evidence="1" type="ORF">SAMN05421508_11921</name>
</gene>
<sequence length="115" mass="12725">MTGPLAPWVARQEEMAVAKAVRHLLTAGASDRGVTTPRHWRALDTELAAYLRHVDAVGQEAWSEELSRVRRRQAAATERGDHWAGGGAPALSLVAIMDLMPTWRAWGRMLKEGRT</sequence>
<dbReference type="EMBL" id="OCNJ01000019">
    <property type="protein sequence ID" value="SOE01531.1"/>
    <property type="molecule type" value="Genomic_DNA"/>
</dbReference>
<evidence type="ECO:0000313" key="1">
    <source>
        <dbReference type="EMBL" id="SOE01531.1"/>
    </source>
</evidence>
<keyword evidence="2" id="KW-1185">Reference proteome</keyword>
<proteinExistence type="predicted"/>
<accession>A0A286H1B7</accession>
<protein>
    <submittedName>
        <fullName evidence="1">Uncharacterized protein</fullName>
    </submittedName>
</protein>
<reference evidence="1 2" key="1">
    <citation type="submission" date="2017-09" db="EMBL/GenBank/DDBJ databases">
        <authorList>
            <person name="Ehlers B."/>
            <person name="Leendertz F.H."/>
        </authorList>
    </citation>
    <scope>NUCLEOTIDE SEQUENCE [LARGE SCALE GENOMIC DNA]</scope>
    <source>
        <strain evidence="1 2">USBA 140</strain>
    </source>
</reference>
<dbReference type="Proteomes" id="UP000219621">
    <property type="component" value="Unassembled WGS sequence"/>
</dbReference>
<evidence type="ECO:0000313" key="2">
    <source>
        <dbReference type="Proteomes" id="UP000219621"/>
    </source>
</evidence>
<name>A0A286H1B7_9PROT</name>